<dbReference type="Gene3D" id="3.40.190.10">
    <property type="entry name" value="Periplasmic binding protein-like II"/>
    <property type="match status" value="1"/>
</dbReference>
<evidence type="ECO:0000313" key="3">
    <source>
        <dbReference type="Proteomes" id="UP000018211"/>
    </source>
</evidence>
<evidence type="ECO:0000256" key="1">
    <source>
        <dbReference type="SAM" id="SignalP"/>
    </source>
</evidence>
<sequence>MRLLSFVLLLMSPAALADIYVVVGANSKLQSITKEQLGKLYLGNSRGMKKQRITILDRDGSLREDFFDQVTGLSISQVNAHWAKLKFSGRVRAPLVMKSDEQLVERLRVDKNALSYVTQKPVGSDIRVILTIKNDE</sequence>
<gene>
    <name evidence="2" type="ORF">VIBNISOn1_80037</name>
</gene>
<dbReference type="EMBL" id="CAOF01000175">
    <property type="protein sequence ID" value="CCO49217.1"/>
    <property type="molecule type" value="Genomic_DNA"/>
</dbReference>
<organism evidence="2 3">
    <name type="scientific">Vibrio nigripulchritudo SOn1</name>
    <dbReference type="NCBI Taxonomy" id="1238450"/>
    <lineage>
        <taxon>Bacteria</taxon>
        <taxon>Pseudomonadati</taxon>
        <taxon>Pseudomonadota</taxon>
        <taxon>Gammaproteobacteria</taxon>
        <taxon>Vibrionales</taxon>
        <taxon>Vibrionaceae</taxon>
        <taxon>Vibrio</taxon>
    </lineage>
</organism>
<accession>A0AAV2VX42</accession>
<evidence type="ECO:0008006" key="4">
    <source>
        <dbReference type="Google" id="ProtNLM"/>
    </source>
</evidence>
<dbReference type="Proteomes" id="UP000018211">
    <property type="component" value="Unassembled WGS sequence"/>
</dbReference>
<reference evidence="2 3" key="1">
    <citation type="journal article" date="2013" name="ISME J.">
        <title>Comparative genomics of pathogenic lineages of Vibrio nigripulchritudo identifies virulence-associated traits.</title>
        <authorList>
            <person name="Goudenege D."/>
            <person name="Labreuche Y."/>
            <person name="Krin E."/>
            <person name="Ansquer D."/>
            <person name="Mangenot S."/>
            <person name="Calteau A."/>
            <person name="Medigue C."/>
            <person name="Mazel D."/>
            <person name="Polz M.F."/>
            <person name="Le Roux F."/>
        </authorList>
    </citation>
    <scope>NUCLEOTIDE SEQUENCE [LARGE SCALE GENOMIC DNA]</scope>
    <source>
        <strain evidence="2 3">SOn1</strain>
    </source>
</reference>
<feature type="signal peptide" evidence="1">
    <location>
        <begin position="1"/>
        <end position="17"/>
    </location>
</feature>
<name>A0AAV2VX42_9VIBR</name>
<protein>
    <recommendedName>
        <fullName evidence="4">Phosphate ABC transporter substrate-binding protein</fullName>
    </recommendedName>
</protein>
<evidence type="ECO:0000313" key="2">
    <source>
        <dbReference type="EMBL" id="CCO49217.1"/>
    </source>
</evidence>
<comment type="caution">
    <text evidence="2">The sequence shown here is derived from an EMBL/GenBank/DDBJ whole genome shotgun (WGS) entry which is preliminary data.</text>
</comment>
<dbReference type="SUPFAM" id="SSF53850">
    <property type="entry name" value="Periplasmic binding protein-like II"/>
    <property type="match status" value="1"/>
</dbReference>
<feature type="chain" id="PRO_5043483690" description="Phosphate ABC transporter substrate-binding protein" evidence="1">
    <location>
        <begin position="18"/>
        <end position="136"/>
    </location>
</feature>
<dbReference type="RefSeq" id="WP_004401318.1">
    <property type="nucleotide sequence ID" value="NZ_LK391965.1"/>
</dbReference>
<keyword evidence="1" id="KW-0732">Signal</keyword>
<proteinExistence type="predicted"/>
<dbReference type="GeneID" id="97542637"/>
<dbReference type="AlphaFoldDB" id="A0AAV2VX42"/>